<protein>
    <submittedName>
        <fullName evidence="1">Uncharacterized protein</fullName>
    </submittedName>
</protein>
<dbReference type="EMBL" id="CM004387">
    <property type="protein sequence ID" value="KAG8663623.1"/>
    <property type="molecule type" value="Genomic_DNA"/>
</dbReference>
<proteinExistence type="predicted"/>
<evidence type="ECO:0000313" key="1">
    <source>
        <dbReference type="EMBL" id="KAG8663623.1"/>
    </source>
</evidence>
<gene>
    <name evidence="1" type="ORF">MANES_01G231750v8</name>
</gene>
<keyword evidence="2" id="KW-1185">Reference proteome</keyword>
<evidence type="ECO:0000313" key="2">
    <source>
        <dbReference type="Proteomes" id="UP000091857"/>
    </source>
</evidence>
<comment type="caution">
    <text evidence="1">The sequence shown here is derived from an EMBL/GenBank/DDBJ whole genome shotgun (WGS) entry which is preliminary data.</text>
</comment>
<reference evidence="2" key="1">
    <citation type="journal article" date="2016" name="Nat. Biotechnol.">
        <title>Sequencing wild and cultivated cassava and related species reveals extensive interspecific hybridization and genetic diversity.</title>
        <authorList>
            <person name="Bredeson J.V."/>
            <person name="Lyons J.B."/>
            <person name="Prochnik S.E."/>
            <person name="Wu G.A."/>
            <person name="Ha C.M."/>
            <person name="Edsinger-Gonzales E."/>
            <person name="Grimwood J."/>
            <person name="Schmutz J."/>
            <person name="Rabbi I.Y."/>
            <person name="Egesi C."/>
            <person name="Nauluvula P."/>
            <person name="Lebot V."/>
            <person name="Ndunguru J."/>
            <person name="Mkamilo G."/>
            <person name="Bart R.S."/>
            <person name="Setter T.L."/>
            <person name="Gleadow R.M."/>
            <person name="Kulakow P."/>
            <person name="Ferguson M.E."/>
            <person name="Rounsley S."/>
            <person name="Rokhsar D.S."/>
        </authorList>
    </citation>
    <scope>NUCLEOTIDE SEQUENCE [LARGE SCALE GENOMIC DNA]</scope>
    <source>
        <strain evidence="2">cv. AM560-2</strain>
    </source>
</reference>
<accession>A0ACB7IHN9</accession>
<name>A0ACB7IHN9_MANES</name>
<dbReference type="Proteomes" id="UP000091857">
    <property type="component" value="Chromosome 1"/>
</dbReference>
<sequence length="97" mass="11417">MLPNSDRHLHKRTQILHVGIIQYRLTTTPYSIKYKPYTHRLDWRINPAASEHCPIQMKPKPLLQPIISMRTMYIKTRANRMDKGCASLEKLSQKTLC</sequence>
<organism evidence="1 2">
    <name type="scientific">Manihot esculenta</name>
    <name type="common">Cassava</name>
    <name type="synonym">Jatropha manihot</name>
    <dbReference type="NCBI Taxonomy" id="3983"/>
    <lineage>
        <taxon>Eukaryota</taxon>
        <taxon>Viridiplantae</taxon>
        <taxon>Streptophyta</taxon>
        <taxon>Embryophyta</taxon>
        <taxon>Tracheophyta</taxon>
        <taxon>Spermatophyta</taxon>
        <taxon>Magnoliopsida</taxon>
        <taxon>eudicotyledons</taxon>
        <taxon>Gunneridae</taxon>
        <taxon>Pentapetalae</taxon>
        <taxon>rosids</taxon>
        <taxon>fabids</taxon>
        <taxon>Malpighiales</taxon>
        <taxon>Euphorbiaceae</taxon>
        <taxon>Crotonoideae</taxon>
        <taxon>Manihoteae</taxon>
        <taxon>Manihot</taxon>
    </lineage>
</organism>